<dbReference type="Proteomes" id="UP000050378">
    <property type="component" value="Unassembled WGS sequence"/>
</dbReference>
<dbReference type="SUPFAM" id="SSF56300">
    <property type="entry name" value="Metallo-dependent phosphatases"/>
    <property type="match status" value="1"/>
</dbReference>
<dbReference type="STRING" id="570156.AOG27_15265"/>
<dbReference type="PANTHER" id="PTHR42850">
    <property type="entry name" value="METALLOPHOSPHOESTERASE"/>
    <property type="match status" value="1"/>
</dbReference>
<dbReference type="InterPro" id="IPR029052">
    <property type="entry name" value="Metallo-depent_PP-like"/>
</dbReference>
<dbReference type="Pfam" id="PF00149">
    <property type="entry name" value="Metallophos"/>
    <property type="match status" value="1"/>
</dbReference>
<proteinExistence type="predicted"/>
<dbReference type="GO" id="GO:0005737">
    <property type="term" value="C:cytoplasm"/>
    <property type="evidence" value="ECO:0007669"/>
    <property type="project" value="TreeGrafter"/>
</dbReference>
<dbReference type="InterPro" id="IPR050126">
    <property type="entry name" value="Ap4A_hydrolase"/>
</dbReference>
<dbReference type="PANTHER" id="PTHR42850:SF11">
    <property type="entry name" value="BIS(5'-NUCLEOSYL)-TETRAPHOSPHATASE [SYMMETRICAL]"/>
    <property type="match status" value="1"/>
</dbReference>
<name>A0A0P7EHA6_9GAMM</name>
<evidence type="ECO:0000313" key="2">
    <source>
        <dbReference type="EMBL" id="KPM82665.1"/>
    </source>
</evidence>
<evidence type="ECO:0000259" key="1">
    <source>
        <dbReference type="Pfam" id="PF00149"/>
    </source>
</evidence>
<reference evidence="2 3" key="1">
    <citation type="submission" date="2015-09" db="EMBL/GenBank/DDBJ databases">
        <title>Draft Genome Sequence of Pseudoalteromonas lipolytica UCD-48B.</title>
        <authorList>
            <person name="Krusor M."/>
            <person name="Coil D.A."/>
            <person name="Lang J.M."/>
            <person name="Eisen J.A."/>
            <person name="Alexiev A."/>
        </authorList>
    </citation>
    <scope>NUCLEOTIDE SEQUENCE [LARGE SCALE GENOMIC DNA]</scope>
    <source>
        <strain evidence="2 3">UCD-48B</strain>
    </source>
</reference>
<comment type="caution">
    <text evidence="2">The sequence shown here is derived from an EMBL/GenBank/DDBJ whole genome shotgun (WGS) entry which is preliminary data.</text>
</comment>
<feature type="domain" description="Calcineurin-like phosphoesterase" evidence="1">
    <location>
        <begin position="26"/>
        <end position="201"/>
    </location>
</feature>
<sequence>MLNLVKSPLASQNPIQVKMQINESKRVFVIGDLDADLTKFEQALCSVNFNPSEDILFSLGDVIDRGEHSIALLSRFKELGVNMCLGNHEHMLLESLLAGDKSYYRLWVENGGRWHLDATDEELAFVCKQLLNCPLSYYVEYGKIKVGLSHTTHADWDWQNPTQDIQQAIGALLWDRSLTKEKKALINPSIDFSVHGHNTTQKPYWLGNSYHLDTNYLSGKPTIVELSTLKKQFSSM</sequence>
<dbReference type="Gene3D" id="3.60.21.10">
    <property type="match status" value="1"/>
</dbReference>
<dbReference type="PATRIC" id="fig|570156.3.peg.4144"/>
<gene>
    <name evidence="2" type="ORF">AOG27_15265</name>
</gene>
<dbReference type="EMBL" id="LJTC01000010">
    <property type="protein sequence ID" value="KPM82665.1"/>
    <property type="molecule type" value="Genomic_DNA"/>
</dbReference>
<dbReference type="InterPro" id="IPR004843">
    <property type="entry name" value="Calcineurin-like_PHP"/>
</dbReference>
<evidence type="ECO:0000313" key="3">
    <source>
        <dbReference type="Proteomes" id="UP000050378"/>
    </source>
</evidence>
<accession>A0A0P7EHA6</accession>
<dbReference type="AlphaFoldDB" id="A0A0P7EHA6"/>
<dbReference type="GO" id="GO:0016791">
    <property type="term" value="F:phosphatase activity"/>
    <property type="evidence" value="ECO:0007669"/>
    <property type="project" value="TreeGrafter"/>
</dbReference>
<protein>
    <recommendedName>
        <fullName evidence="1">Calcineurin-like phosphoesterase domain-containing protein</fullName>
    </recommendedName>
</protein>
<dbReference type="GO" id="GO:0008803">
    <property type="term" value="F:bis(5'-nucleosyl)-tetraphosphatase (symmetrical) activity"/>
    <property type="evidence" value="ECO:0007669"/>
    <property type="project" value="TreeGrafter"/>
</dbReference>
<organism evidence="2 3">
    <name type="scientific">Pseudoalteromonas lipolytica</name>
    <dbReference type="NCBI Taxonomy" id="570156"/>
    <lineage>
        <taxon>Bacteria</taxon>
        <taxon>Pseudomonadati</taxon>
        <taxon>Pseudomonadota</taxon>
        <taxon>Gammaproteobacteria</taxon>
        <taxon>Alteromonadales</taxon>
        <taxon>Pseudoalteromonadaceae</taxon>
        <taxon>Pseudoalteromonas</taxon>
    </lineage>
</organism>
<dbReference type="GO" id="GO:0110154">
    <property type="term" value="P:RNA decapping"/>
    <property type="evidence" value="ECO:0007669"/>
    <property type="project" value="TreeGrafter"/>
</dbReference>